<dbReference type="InterPro" id="IPR013897">
    <property type="entry name" value="Duc1"/>
</dbReference>
<dbReference type="Proteomes" id="UP000693970">
    <property type="component" value="Unassembled WGS sequence"/>
</dbReference>
<dbReference type="EMBL" id="JAGRRH010000009">
    <property type="protein sequence ID" value="KAG7364762.1"/>
    <property type="molecule type" value="Genomic_DNA"/>
</dbReference>
<evidence type="ECO:0000259" key="2">
    <source>
        <dbReference type="Pfam" id="PF08588"/>
    </source>
</evidence>
<accession>A0A9K3LMD1</accession>
<feature type="compositionally biased region" description="Low complexity" evidence="1">
    <location>
        <begin position="31"/>
        <end position="42"/>
    </location>
</feature>
<sequence>MEATEAKASVFTPDSTSSPTAATAEQCELGSSSSITSSGKSQCSHAGQHKSLKMLSVMDCNSMNEIVPNGEPMVIDNECFSGHVMLLVRTPDVDDVKEIVPTLDSAQRISKYFKNYKRRFEFQFQIKLKKIPTGPLFLGCEVEEMIKISRWTKGLTGVLLAMIRRINSGFHYSWGIEKDSTDPEDIEAGRYEKTHLSFPVEASMDRIVITKPGESPPQLGYELHETNASVKRRRRMGAGSVDWNLDDTYTMCLWSAYCDWIRWRSMNVPGVRPFSLSIVTGRQPIYLSVYELKDMTPEEYRKKKPPHRRCDIQVYTRLQFSHFQMTEGSLNPRMQKIESLDESSGDTDSEVETESVATDGNDRKKLAAESRNRDSDESC</sequence>
<protein>
    <recommendedName>
        <fullName evidence="2">Domain of unknown function at the cortex 1 domain-containing protein</fullName>
    </recommendedName>
</protein>
<organism evidence="3 4">
    <name type="scientific">Nitzschia inconspicua</name>
    <dbReference type="NCBI Taxonomy" id="303405"/>
    <lineage>
        <taxon>Eukaryota</taxon>
        <taxon>Sar</taxon>
        <taxon>Stramenopiles</taxon>
        <taxon>Ochrophyta</taxon>
        <taxon>Bacillariophyta</taxon>
        <taxon>Bacillariophyceae</taxon>
        <taxon>Bacillariophycidae</taxon>
        <taxon>Bacillariales</taxon>
        <taxon>Bacillariaceae</taxon>
        <taxon>Nitzschia</taxon>
    </lineage>
</organism>
<evidence type="ECO:0000313" key="4">
    <source>
        <dbReference type="Proteomes" id="UP000693970"/>
    </source>
</evidence>
<evidence type="ECO:0000313" key="3">
    <source>
        <dbReference type="EMBL" id="KAG7364762.1"/>
    </source>
</evidence>
<feature type="domain" description="Domain of unknown function at the cortex 1" evidence="2">
    <location>
        <begin position="61"/>
        <end position="293"/>
    </location>
</feature>
<evidence type="ECO:0000256" key="1">
    <source>
        <dbReference type="SAM" id="MobiDB-lite"/>
    </source>
</evidence>
<dbReference type="Pfam" id="PF08588">
    <property type="entry name" value="Duc1"/>
    <property type="match status" value="1"/>
</dbReference>
<feature type="region of interest" description="Disordered" evidence="1">
    <location>
        <begin position="331"/>
        <end position="379"/>
    </location>
</feature>
<feature type="compositionally biased region" description="Basic and acidic residues" evidence="1">
    <location>
        <begin position="360"/>
        <end position="379"/>
    </location>
</feature>
<proteinExistence type="predicted"/>
<reference evidence="3" key="1">
    <citation type="journal article" date="2021" name="Sci. Rep.">
        <title>Diploid genomic architecture of Nitzschia inconspicua, an elite biomass production diatom.</title>
        <authorList>
            <person name="Oliver A."/>
            <person name="Podell S."/>
            <person name="Pinowska A."/>
            <person name="Traller J.C."/>
            <person name="Smith S.R."/>
            <person name="McClure R."/>
            <person name="Beliaev A."/>
            <person name="Bohutskyi P."/>
            <person name="Hill E.A."/>
            <person name="Rabines A."/>
            <person name="Zheng H."/>
            <person name="Allen L.Z."/>
            <person name="Kuo A."/>
            <person name="Grigoriev I.V."/>
            <person name="Allen A.E."/>
            <person name="Hazlebeck D."/>
            <person name="Allen E.E."/>
        </authorList>
    </citation>
    <scope>NUCLEOTIDE SEQUENCE</scope>
    <source>
        <strain evidence="3">Hildebrandi</strain>
    </source>
</reference>
<dbReference type="OrthoDB" id="37888at2759"/>
<feature type="compositionally biased region" description="Acidic residues" evidence="1">
    <location>
        <begin position="340"/>
        <end position="353"/>
    </location>
</feature>
<gene>
    <name evidence="3" type="ORF">IV203_037964</name>
</gene>
<comment type="caution">
    <text evidence="3">The sequence shown here is derived from an EMBL/GenBank/DDBJ whole genome shotgun (WGS) entry which is preliminary data.</text>
</comment>
<name>A0A9K3LMD1_9STRA</name>
<keyword evidence="4" id="KW-1185">Reference proteome</keyword>
<reference evidence="3" key="2">
    <citation type="submission" date="2021-04" db="EMBL/GenBank/DDBJ databases">
        <authorList>
            <person name="Podell S."/>
        </authorList>
    </citation>
    <scope>NUCLEOTIDE SEQUENCE</scope>
    <source>
        <strain evidence="3">Hildebrandi</strain>
    </source>
</reference>
<dbReference type="AlphaFoldDB" id="A0A9K3LMD1"/>
<feature type="compositionally biased region" description="Low complexity" evidence="1">
    <location>
        <begin position="15"/>
        <end position="24"/>
    </location>
</feature>
<feature type="region of interest" description="Disordered" evidence="1">
    <location>
        <begin position="1"/>
        <end position="42"/>
    </location>
</feature>